<keyword evidence="4" id="KW-0804">Transcription</keyword>
<keyword evidence="7" id="KW-1185">Reference proteome</keyword>
<dbReference type="InterPro" id="IPR036390">
    <property type="entry name" value="WH_DNA-bd_sf"/>
</dbReference>
<evidence type="ECO:0000313" key="6">
    <source>
        <dbReference type="EMBL" id="RFB05230.1"/>
    </source>
</evidence>
<dbReference type="GO" id="GO:0003677">
    <property type="term" value="F:DNA binding"/>
    <property type="evidence" value="ECO:0007669"/>
    <property type="project" value="UniProtKB-KW"/>
</dbReference>
<dbReference type="RefSeq" id="WP_116391862.1">
    <property type="nucleotide sequence ID" value="NZ_QUQO01000001.1"/>
</dbReference>
<dbReference type="InParanoid" id="A0A371RIG3"/>
<dbReference type="PRINTS" id="PR00039">
    <property type="entry name" value="HTHLYSR"/>
</dbReference>
<feature type="domain" description="HTH lysR-type" evidence="5">
    <location>
        <begin position="8"/>
        <end position="65"/>
    </location>
</feature>
<evidence type="ECO:0000256" key="1">
    <source>
        <dbReference type="ARBA" id="ARBA00009437"/>
    </source>
</evidence>
<comment type="caution">
    <text evidence="6">The sequence shown here is derived from an EMBL/GenBank/DDBJ whole genome shotgun (WGS) entry which is preliminary data.</text>
</comment>
<dbReference type="PANTHER" id="PTHR30118">
    <property type="entry name" value="HTH-TYPE TRANSCRIPTIONAL REGULATOR LEUO-RELATED"/>
    <property type="match status" value="1"/>
</dbReference>
<organism evidence="6 7">
    <name type="scientific">Parvularcula marina</name>
    <dbReference type="NCBI Taxonomy" id="2292771"/>
    <lineage>
        <taxon>Bacteria</taxon>
        <taxon>Pseudomonadati</taxon>
        <taxon>Pseudomonadota</taxon>
        <taxon>Alphaproteobacteria</taxon>
        <taxon>Parvularculales</taxon>
        <taxon>Parvularculaceae</taxon>
        <taxon>Parvularcula</taxon>
    </lineage>
</organism>
<reference evidence="6 7" key="1">
    <citation type="submission" date="2018-08" db="EMBL/GenBank/DDBJ databases">
        <title>Parvularcula sp. SM1705, isolated from surface water of the South Sea China.</title>
        <authorList>
            <person name="Sun L."/>
        </authorList>
    </citation>
    <scope>NUCLEOTIDE SEQUENCE [LARGE SCALE GENOMIC DNA]</scope>
    <source>
        <strain evidence="6 7">SM1705</strain>
    </source>
</reference>
<dbReference type="InterPro" id="IPR050389">
    <property type="entry name" value="LysR-type_TF"/>
</dbReference>
<dbReference type="Pfam" id="PF00126">
    <property type="entry name" value="HTH_1"/>
    <property type="match status" value="1"/>
</dbReference>
<keyword evidence="2" id="KW-0805">Transcription regulation</keyword>
<evidence type="ECO:0000256" key="2">
    <source>
        <dbReference type="ARBA" id="ARBA00023015"/>
    </source>
</evidence>
<evidence type="ECO:0000259" key="5">
    <source>
        <dbReference type="PROSITE" id="PS50931"/>
    </source>
</evidence>
<sequence length="320" mass="35383">MDRRLEGLDLNLLLALHWLLSERSVTAAAAQIGLSQPAASRALAKLRDAFGDPLLVKTGGEMIPTPLGEELRPVVAHAMEQCREVLRVPDPFDPVHAKGRFRIACTDDVGALIAKLWEEVIRSEAPGLSLDLSSPSLESARELATGKLDLCFLPEAPVLDLPPTIRIEDFVIRPVARHNFVSAVRANHPLAGHPLTLEEFLSLDHVLVAPAGKAEGFTDRALTERGYHRNIAYTTSSFLLALPIVMHTDCVLTGPQLLMGLMPKNLYIFEPPVKVPSFDLVIAWHPNWTQNSRHRFVRDRLHDAMSRIQADPSRLAEELA</sequence>
<dbReference type="Proteomes" id="UP000264589">
    <property type="component" value="Unassembled WGS sequence"/>
</dbReference>
<comment type="similarity">
    <text evidence="1">Belongs to the LysR transcriptional regulatory family.</text>
</comment>
<proteinExistence type="inferred from homology"/>
<dbReference type="AlphaFoldDB" id="A0A371RIG3"/>
<dbReference type="Gene3D" id="1.10.10.10">
    <property type="entry name" value="Winged helix-like DNA-binding domain superfamily/Winged helix DNA-binding domain"/>
    <property type="match status" value="1"/>
</dbReference>
<evidence type="ECO:0000313" key="7">
    <source>
        <dbReference type="Proteomes" id="UP000264589"/>
    </source>
</evidence>
<dbReference type="FunCoup" id="A0A371RIG3">
    <property type="interactions" value="28"/>
</dbReference>
<dbReference type="InterPro" id="IPR000847">
    <property type="entry name" value="LysR_HTH_N"/>
</dbReference>
<dbReference type="InterPro" id="IPR037402">
    <property type="entry name" value="YidZ_PBP2"/>
</dbReference>
<dbReference type="CDD" id="cd08417">
    <property type="entry name" value="PBP2_Nitroaromatics_like"/>
    <property type="match status" value="1"/>
</dbReference>
<dbReference type="InterPro" id="IPR036388">
    <property type="entry name" value="WH-like_DNA-bd_sf"/>
</dbReference>
<keyword evidence="3" id="KW-0238">DNA-binding</keyword>
<evidence type="ECO:0000256" key="4">
    <source>
        <dbReference type="ARBA" id="ARBA00023163"/>
    </source>
</evidence>
<dbReference type="OrthoDB" id="528082at2"/>
<gene>
    <name evidence="6" type="ORF">DX908_08160</name>
</gene>
<dbReference type="GO" id="GO:0003700">
    <property type="term" value="F:DNA-binding transcription factor activity"/>
    <property type="evidence" value="ECO:0007669"/>
    <property type="project" value="InterPro"/>
</dbReference>
<dbReference type="Gene3D" id="3.40.190.10">
    <property type="entry name" value="Periplasmic binding protein-like II"/>
    <property type="match status" value="2"/>
</dbReference>
<dbReference type="PROSITE" id="PS50931">
    <property type="entry name" value="HTH_LYSR"/>
    <property type="match status" value="1"/>
</dbReference>
<dbReference type="SUPFAM" id="SSF53850">
    <property type="entry name" value="Periplasmic binding protein-like II"/>
    <property type="match status" value="1"/>
</dbReference>
<dbReference type="InterPro" id="IPR005119">
    <property type="entry name" value="LysR_subst-bd"/>
</dbReference>
<accession>A0A371RIG3</accession>
<dbReference type="SUPFAM" id="SSF46785">
    <property type="entry name" value="Winged helix' DNA-binding domain"/>
    <property type="match status" value="1"/>
</dbReference>
<name>A0A371RIG3_9PROT</name>
<dbReference type="EMBL" id="QUQO01000001">
    <property type="protein sequence ID" value="RFB05230.1"/>
    <property type="molecule type" value="Genomic_DNA"/>
</dbReference>
<evidence type="ECO:0000256" key="3">
    <source>
        <dbReference type="ARBA" id="ARBA00023125"/>
    </source>
</evidence>
<dbReference type="PANTHER" id="PTHR30118:SF15">
    <property type="entry name" value="TRANSCRIPTIONAL REGULATORY PROTEIN"/>
    <property type="match status" value="1"/>
</dbReference>
<protein>
    <submittedName>
        <fullName evidence="6">LysR family transcriptional regulator</fullName>
    </submittedName>
</protein>
<dbReference type="Pfam" id="PF03466">
    <property type="entry name" value="LysR_substrate"/>
    <property type="match status" value="1"/>
</dbReference>